<keyword evidence="7" id="KW-0808">Transferase</keyword>
<dbReference type="InterPro" id="IPR029063">
    <property type="entry name" value="SAM-dependent_MTases_sf"/>
</dbReference>
<dbReference type="Gene3D" id="3.40.50.150">
    <property type="entry name" value="Vaccinia Virus protein VP39"/>
    <property type="match status" value="1"/>
</dbReference>
<dbReference type="InterPro" id="IPR000682">
    <property type="entry name" value="PCMT"/>
</dbReference>
<dbReference type="EMBL" id="BAAANY010000025">
    <property type="protein sequence ID" value="GAA1702601.1"/>
    <property type="molecule type" value="Genomic_DNA"/>
</dbReference>
<keyword evidence="8" id="KW-0949">S-adenosyl-L-methionine</keyword>
<reference evidence="13 14" key="1">
    <citation type="journal article" date="2019" name="Int. J. Syst. Evol. Microbiol.">
        <title>The Global Catalogue of Microorganisms (GCM) 10K type strain sequencing project: providing services to taxonomists for standard genome sequencing and annotation.</title>
        <authorList>
            <consortium name="The Broad Institute Genomics Platform"/>
            <consortium name="The Broad Institute Genome Sequencing Center for Infectious Disease"/>
            <person name="Wu L."/>
            <person name="Ma J."/>
        </authorList>
    </citation>
    <scope>NUCLEOTIDE SEQUENCE [LARGE SCALE GENOMIC DNA]</scope>
    <source>
        <strain evidence="13 14">JCM 14718</strain>
    </source>
</reference>
<evidence type="ECO:0000313" key="14">
    <source>
        <dbReference type="Proteomes" id="UP001500618"/>
    </source>
</evidence>
<dbReference type="RefSeq" id="WP_344313640.1">
    <property type="nucleotide sequence ID" value="NZ_BAAANY010000025.1"/>
</dbReference>
<proteinExistence type="inferred from homology"/>
<evidence type="ECO:0000256" key="1">
    <source>
        <dbReference type="ARBA" id="ARBA00004496"/>
    </source>
</evidence>
<dbReference type="PROSITE" id="PS01279">
    <property type="entry name" value="PCMT"/>
    <property type="match status" value="1"/>
</dbReference>
<accession>A0ABN2ICS0</accession>
<evidence type="ECO:0000313" key="13">
    <source>
        <dbReference type="EMBL" id="GAA1702601.1"/>
    </source>
</evidence>
<dbReference type="Pfam" id="PF01135">
    <property type="entry name" value="PCMT"/>
    <property type="match status" value="1"/>
</dbReference>
<keyword evidence="5" id="KW-0963">Cytoplasm</keyword>
<evidence type="ECO:0000256" key="8">
    <source>
        <dbReference type="ARBA" id="ARBA00022691"/>
    </source>
</evidence>
<dbReference type="SUPFAM" id="SSF53335">
    <property type="entry name" value="S-adenosyl-L-methionine-dependent methyltransferases"/>
    <property type="match status" value="1"/>
</dbReference>
<dbReference type="EC" id="2.1.1.77" evidence="3"/>
<evidence type="ECO:0000256" key="6">
    <source>
        <dbReference type="ARBA" id="ARBA00022603"/>
    </source>
</evidence>
<name>A0ABN2ICS0_9ACTN</name>
<feature type="region of interest" description="Disordered" evidence="12">
    <location>
        <begin position="240"/>
        <end position="261"/>
    </location>
</feature>
<dbReference type="GO" id="GO:0008168">
    <property type="term" value="F:methyltransferase activity"/>
    <property type="evidence" value="ECO:0007669"/>
    <property type="project" value="UniProtKB-KW"/>
</dbReference>
<evidence type="ECO:0000256" key="3">
    <source>
        <dbReference type="ARBA" id="ARBA00011890"/>
    </source>
</evidence>
<evidence type="ECO:0000256" key="2">
    <source>
        <dbReference type="ARBA" id="ARBA00005369"/>
    </source>
</evidence>
<sequence>MSTPKTDTASDSGAGDAWKGRAAALAAVLAAEGVVPDPAWKRAFASIPRHLFTPHVLIGDSAGFIELPIGVPRWWAEVYSNNALLTQTASTGAGAARQDLPTSSSSQPSVMAVMLDRLNIADADDIGQQRCRVLEIGTGTGYNTALLTHRLGESNVVSVDIDPELVETARGRLASLGLRPALRSGDGASGWPEQGPFDRILATCAITHIPPAWIEQLTPGGRIVAPLDADAGPLLVADKPTDASAAQPSSETENDGDGGELVGRVDAYPAAFMPLRRSVDDPLGPGQTMGFAGGAPAQYGTTALDPRTVLARDRDYSWFCWLHAPGLRVVGSVDHGSVVVYTADAMAEATVAPGRGGTWNVVQRGARRLWDTIEHATATYDKLGRPARTRFGLTAGADPSTQEIWLDDPDSRHIFPLLAGRTSDTTQGSGT</sequence>
<evidence type="ECO:0000256" key="11">
    <source>
        <dbReference type="ARBA" id="ARBA00031350"/>
    </source>
</evidence>
<evidence type="ECO:0000256" key="9">
    <source>
        <dbReference type="ARBA" id="ARBA00030757"/>
    </source>
</evidence>
<gene>
    <name evidence="13" type="ORF">GCM10009765_60070</name>
</gene>
<dbReference type="GO" id="GO:0032259">
    <property type="term" value="P:methylation"/>
    <property type="evidence" value="ECO:0007669"/>
    <property type="project" value="UniProtKB-KW"/>
</dbReference>
<comment type="similarity">
    <text evidence="2">Belongs to the methyltransferase superfamily. L-isoaspartyl/D-aspartyl protein methyltransferase family.</text>
</comment>
<keyword evidence="14" id="KW-1185">Reference proteome</keyword>
<keyword evidence="6 13" id="KW-0489">Methyltransferase</keyword>
<dbReference type="CDD" id="cd02440">
    <property type="entry name" value="AdoMet_MTases"/>
    <property type="match status" value="1"/>
</dbReference>
<protein>
    <recommendedName>
        <fullName evidence="4">Protein-L-isoaspartate O-methyltransferase</fullName>
        <ecNumber evidence="3">2.1.1.77</ecNumber>
    </recommendedName>
    <alternativeName>
        <fullName evidence="11">L-isoaspartyl protein carboxyl methyltransferase</fullName>
    </alternativeName>
    <alternativeName>
        <fullName evidence="9">Protein L-isoaspartyl methyltransferase</fullName>
    </alternativeName>
    <alternativeName>
        <fullName evidence="10">Protein-beta-aspartate methyltransferase</fullName>
    </alternativeName>
</protein>
<organism evidence="13 14">
    <name type="scientific">Fodinicola feengrottensis</name>
    <dbReference type="NCBI Taxonomy" id="435914"/>
    <lineage>
        <taxon>Bacteria</taxon>
        <taxon>Bacillati</taxon>
        <taxon>Actinomycetota</taxon>
        <taxon>Actinomycetes</taxon>
        <taxon>Mycobacteriales</taxon>
        <taxon>Fodinicola</taxon>
    </lineage>
</organism>
<dbReference type="PANTHER" id="PTHR11579">
    <property type="entry name" value="PROTEIN-L-ISOASPARTATE O-METHYLTRANSFERASE"/>
    <property type="match status" value="1"/>
</dbReference>
<dbReference type="Proteomes" id="UP001500618">
    <property type="component" value="Unassembled WGS sequence"/>
</dbReference>
<evidence type="ECO:0000256" key="4">
    <source>
        <dbReference type="ARBA" id="ARBA00013346"/>
    </source>
</evidence>
<evidence type="ECO:0000256" key="12">
    <source>
        <dbReference type="SAM" id="MobiDB-lite"/>
    </source>
</evidence>
<comment type="subcellular location">
    <subcellularLocation>
        <location evidence="1">Cytoplasm</location>
    </subcellularLocation>
</comment>
<evidence type="ECO:0000256" key="7">
    <source>
        <dbReference type="ARBA" id="ARBA00022679"/>
    </source>
</evidence>
<evidence type="ECO:0000256" key="10">
    <source>
        <dbReference type="ARBA" id="ARBA00031323"/>
    </source>
</evidence>
<comment type="caution">
    <text evidence="13">The sequence shown here is derived from an EMBL/GenBank/DDBJ whole genome shotgun (WGS) entry which is preliminary data.</text>
</comment>
<dbReference type="PANTHER" id="PTHR11579:SF0">
    <property type="entry name" value="PROTEIN-L-ISOASPARTATE(D-ASPARTATE) O-METHYLTRANSFERASE"/>
    <property type="match status" value="1"/>
</dbReference>
<evidence type="ECO:0000256" key="5">
    <source>
        <dbReference type="ARBA" id="ARBA00022490"/>
    </source>
</evidence>